<comment type="caution">
    <text evidence="6">The sequence shown here is derived from an EMBL/GenBank/DDBJ whole genome shotgun (WGS) entry which is preliminary data.</text>
</comment>
<reference evidence="6" key="1">
    <citation type="submission" date="2022-08" db="EMBL/GenBank/DDBJ databases">
        <authorList>
            <consortium name="DOE Joint Genome Institute"/>
            <person name="Min B."/>
            <person name="Riley R."/>
            <person name="Sierra-Patev S."/>
            <person name="Naranjo-Ortiz M."/>
            <person name="Looney B."/>
            <person name="Konkel Z."/>
            <person name="Slot J.C."/>
            <person name="Sakamoto Y."/>
            <person name="Steenwyk J.L."/>
            <person name="Rokas A."/>
            <person name="Carro J."/>
            <person name="Camarero S."/>
            <person name="Ferreira P."/>
            <person name="Molpeceres G."/>
            <person name="Ruiz-Duenas F.J."/>
            <person name="Serrano A."/>
            <person name="Henrissat B."/>
            <person name="Drula E."/>
            <person name="Hughes K.W."/>
            <person name="Mata J.L."/>
            <person name="Ishikawa N.K."/>
            <person name="Vargas-Isla R."/>
            <person name="Ushijima S."/>
            <person name="Smith C.A."/>
            <person name="Ahrendt S."/>
            <person name="Andreopoulos W."/>
            <person name="He G."/>
            <person name="Labutti K."/>
            <person name="Lipzen A."/>
            <person name="Ng V."/>
            <person name="Sandor L."/>
            <person name="Barry K."/>
            <person name="Martinez A.T."/>
            <person name="Xiao Y."/>
            <person name="Gibbons J.G."/>
            <person name="Terashima K."/>
            <person name="Hibbett D.S."/>
            <person name="Grigoriev I.V."/>
        </authorList>
    </citation>
    <scope>NUCLEOTIDE SEQUENCE</scope>
    <source>
        <strain evidence="6">TFB9207</strain>
    </source>
</reference>
<dbReference type="SUPFAM" id="SSF51430">
    <property type="entry name" value="NAD(P)-linked oxidoreductase"/>
    <property type="match status" value="1"/>
</dbReference>
<dbReference type="Pfam" id="PF00248">
    <property type="entry name" value="Aldo_ket_red"/>
    <property type="match status" value="1"/>
</dbReference>
<dbReference type="PANTHER" id="PTHR11732">
    <property type="entry name" value="ALDO/KETO REDUCTASE"/>
    <property type="match status" value="1"/>
</dbReference>
<dbReference type="InterPro" id="IPR023210">
    <property type="entry name" value="NADP_OxRdtase_dom"/>
</dbReference>
<dbReference type="PIRSF" id="PIRSF000097">
    <property type="entry name" value="AKR"/>
    <property type="match status" value="1"/>
</dbReference>
<feature type="domain" description="NADP-dependent oxidoreductase" evidence="5">
    <location>
        <begin position="23"/>
        <end position="275"/>
    </location>
</feature>
<dbReference type="PROSITE" id="PS00063">
    <property type="entry name" value="ALDOKETO_REDUCTASE_3"/>
    <property type="match status" value="1"/>
</dbReference>
<dbReference type="AlphaFoldDB" id="A0AA38PF79"/>
<dbReference type="PRINTS" id="PR00069">
    <property type="entry name" value="ALDKETRDTASE"/>
</dbReference>
<dbReference type="FunFam" id="3.20.20.100:FF:000002">
    <property type="entry name" value="2,5-diketo-D-gluconic acid reductase A"/>
    <property type="match status" value="1"/>
</dbReference>
<keyword evidence="1" id="KW-0560">Oxidoreductase</keyword>
<name>A0AA38PF79_9AGAR</name>
<dbReference type="InterPro" id="IPR020471">
    <property type="entry name" value="AKR"/>
</dbReference>
<gene>
    <name evidence="6" type="ORF">F5878DRAFT_658354</name>
</gene>
<feature type="site" description="Lowers pKa of active site Tyr" evidence="4">
    <location>
        <position position="84"/>
    </location>
</feature>
<feature type="active site" description="Proton donor" evidence="2">
    <location>
        <position position="59"/>
    </location>
</feature>
<evidence type="ECO:0000313" key="7">
    <source>
        <dbReference type="Proteomes" id="UP001163846"/>
    </source>
</evidence>
<dbReference type="Gene3D" id="3.20.20.100">
    <property type="entry name" value="NADP-dependent oxidoreductase domain"/>
    <property type="match status" value="1"/>
</dbReference>
<protein>
    <submittedName>
        <fullName evidence="6">Aldo/keto reductase</fullName>
    </submittedName>
</protein>
<dbReference type="PROSITE" id="PS00062">
    <property type="entry name" value="ALDOKETO_REDUCTASE_2"/>
    <property type="match status" value="1"/>
</dbReference>
<accession>A0AA38PF79</accession>
<evidence type="ECO:0000256" key="1">
    <source>
        <dbReference type="ARBA" id="ARBA00023002"/>
    </source>
</evidence>
<feature type="binding site" evidence="3">
    <location>
        <position position="115"/>
    </location>
    <ligand>
        <name>substrate</name>
    </ligand>
</feature>
<evidence type="ECO:0000259" key="5">
    <source>
        <dbReference type="Pfam" id="PF00248"/>
    </source>
</evidence>
<dbReference type="GO" id="GO:0016616">
    <property type="term" value="F:oxidoreductase activity, acting on the CH-OH group of donors, NAD or NADP as acceptor"/>
    <property type="evidence" value="ECO:0007669"/>
    <property type="project" value="UniProtKB-ARBA"/>
</dbReference>
<sequence>MPMNSSMPQVQFKLNNGKDMPAIGIGCWMGIVGNSQQVTDMVLTALRLGYRHIDTASNYGNELSVGAAIRQTNVPRSEIFLVTKLSSEDHAHPEKALQQSLDRLGVDYVDLYLMHWPQAFDPDSARYCLPEESPTFVETWKMMEALVDTGKTRSIGVSNFSISNLEILLQQARLVPVTNQVEMHPCLPQHDLLSYCTSRGILLTAYTPIGKHKYASHPSLQEIAQRKSVSVAQVLLSWGIKRGTAVIPKSTHEARMKENLTLVSLDHEEMQVLDNFHRQSGMHRSVCGFHSSELGGSCFGWTYAQLGWDMMEGGTMRS</sequence>
<keyword evidence="7" id="KW-1185">Reference proteome</keyword>
<dbReference type="CDD" id="cd19071">
    <property type="entry name" value="AKR_AKR1-5-like"/>
    <property type="match status" value="1"/>
</dbReference>
<organism evidence="6 7">
    <name type="scientific">Lentinula raphanica</name>
    <dbReference type="NCBI Taxonomy" id="153919"/>
    <lineage>
        <taxon>Eukaryota</taxon>
        <taxon>Fungi</taxon>
        <taxon>Dikarya</taxon>
        <taxon>Basidiomycota</taxon>
        <taxon>Agaricomycotina</taxon>
        <taxon>Agaricomycetes</taxon>
        <taxon>Agaricomycetidae</taxon>
        <taxon>Agaricales</taxon>
        <taxon>Marasmiineae</taxon>
        <taxon>Omphalotaceae</taxon>
        <taxon>Lentinula</taxon>
    </lineage>
</organism>
<dbReference type="InterPro" id="IPR036812">
    <property type="entry name" value="NAD(P)_OxRdtase_dom_sf"/>
</dbReference>
<evidence type="ECO:0000313" key="6">
    <source>
        <dbReference type="EMBL" id="KAJ3841631.1"/>
    </source>
</evidence>
<evidence type="ECO:0000256" key="4">
    <source>
        <dbReference type="PIRSR" id="PIRSR000097-3"/>
    </source>
</evidence>
<dbReference type="PROSITE" id="PS00798">
    <property type="entry name" value="ALDOKETO_REDUCTASE_1"/>
    <property type="match status" value="1"/>
</dbReference>
<dbReference type="Proteomes" id="UP001163846">
    <property type="component" value="Unassembled WGS sequence"/>
</dbReference>
<evidence type="ECO:0000256" key="3">
    <source>
        <dbReference type="PIRSR" id="PIRSR000097-2"/>
    </source>
</evidence>
<evidence type="ECO:0000256" key="2">
    <source>
        <dbReference type="PIRSR" id="PIRSR000097-1"/>
    </source>
</evidence>
<dbReference type="EMBL" id="MU806033">
    <property type="protein sequence ID" value="KAJ3841631.1"/>
    <property type="molecule type" value="Genomic_DNA"/>
</dbReference>
<proteinExistence type="predicted"/>
<dbReference type="InterPro" id="IPR018170">
    <property type="entry name" value="Aldo/ket_reductase_CS"/>
</dbReference>